<keyword evidence="8" id="KW-0443">Lipid metabolism</keyword>
<evidence type="ECO:0000256" key="10">
    <source>
        <dbReference type="ARBA" id="ARBA00044737"/>
    </source>
</evidence>
<evidence type="ECO:0000256" key="8">
    <source>
        <dbReference type="ARBA" id="ARBA00023098"/>
    </source>
</evidence>
<dbReference type="AlphaFoldDB" id="A0AAE0KF64"/>
<evidence type="ECO:0000256" key="5">
    <source>
        <dbReference type="ARBA" id="ARBA00022857"/>
    </source>
</evidence>
<evidence type="ECO:0000256" key="1">
    <source>
        <dbReference type="ARBA" id="ARBA00004240"/>
    </source>
</evidence>
<accession>A0AAE0KF64</accession>
<keyword evidence="12" id="KW-0472">Membrane</keyword>
<dbReference type="InterPro" id="IPR045022">
    <property type="entry name" value="KDSR-like"/>
</dbReference>
<dbReference type="PANTHER" id="PTHR43550">
    <property type="entry name" value="3-KETODIHYDROSPHINGOSINE REDUCTASE"/>
    <property type="match status" value="1"/>
</dbReference>
<evidence type="ECO:0000256" key="3">
    <source>
        <dbReference type="ARBA" id="ARBA00004991"/>
    </source>
</evidence>
<dbReference type="EMBL" id="JAULSW010000007">
    <property type="protein sequence ID" value="KAK3374795.1"/>
    <property type="molecule type" value="Genomic_DNA"/>
</dbReference>
<dbReference type="InterPro" id="IPR002347">
    <property type="entry name" value="SDR_fam"/>
</dbReference>
<comment type="pathway">
    <text evidence="3">Sphingolipid metabolism.</text>
</comment>
<protein>
    <recommendedName>
        <fullName evidence="9">3-dehydrosphinganine reductase</fullName>
        <ecNumber evidence="9">1.1.1.102</ecNumber>
    </recommendedName>
</protein>
<comment type="pathway">
    <text evidence="2">Lipid metabolism; sphingolipid metabolism.</text>
</comment>
<comment type="catalytic activity">
    <reaction evidence="11">
        <text>sphinganine + NADP(+) = 3-oxosphinganine + NADPH + H(+)</text>
        <dbReference type="Rhea" id="RHEA:22640"/>
        <dbReference type="ChEBI" id="CHEBI:15378"/>
        <dbReference type="ChEBI" id="CHEBI:57783"/>
        <dbReference type="ChEBI" id="CHEBI:57817"/>
        <dbReference type="ChEBI" id="CHEBI:58299"/>
        <dbReference type="ChEBI" id="CHEBI:58349"/>
        <dbReference type="EC" id="1.1.1.102"/>
    </reaction>
    <physiologicalReaction direction="right-to-left" evidence="11">
        <dbReference type="Rhea" id="RHEA:22642"/>
    </physiologicalReaction>
</comment>
<dbReference type="GO" id="GO:0047560">
    <property type="term" value="F:3-dehydrosphinganine reductase activity"/>
    <property type="evidence" value="ECO:0007669"/>
    <property type="project" value="UniProtKB-EC"/>
</dbReference>
<keyword evidence="12" id="KW-0812">Transmembrane</keyword>
<dbReference type="SUPFAM" id="SSF51735">
    <property type="entry name" value="NAD(P)-binding Rossmann-fold domains"/>
    <property type="match status" value="1"/>
</dbReference>
<evidence type="ECO:0000256" key="12">
    <source>
        <dbReference type="SAM" id="Phobius"/>
    </source>
</evidence>
<dbReference type="GO" id="GO:0005789">
    <property type="term" value="C:endoplasmic reticulum membrane"/>
    <property type="evidence" value="ECO:0007669"/>
    <property type="project" value="TreeGrafter"/>
</dbReference>
<proteinExistence type="predicted"/>
<gene>
    <name evidence="13" type="ORF">B0H63DRAFT_480894</name>
</gene>
<dbReference type="InterPro" id="IPR036291">
    <property type="entry name" value="NAD(P)-bd_dom_sf"/>
</dbReference>
<dbReference type="GO" id="GO:0030148">
    <property type="term" value="P:sphingolipid biosynthetic process"/>
    <property type="evidence" value="ECO:0007669"/>
    <property type="project" value="InterPro"/>
</dbReference>
<keyword evidence="14" id="KW-1185">Reference proteome</keyword>
<dbReference type="Proteomes" id="UP001285441">
    <property type="component" value="Unassembled WGS sequence"/>
</dbReference>
<dbReference type="Gene3D" id="3.40.50.720">
    <property type="entry name" value="NAD(P)-binding Rossmann-like Domain"/>
    <property type="match status" value="1"/>
</dbReference>
<reference evidence="13" key="1">
    <citation type="journal article" date="2023" name="Mol. Phylogenet. Evol.">
        <title>Genome-scale phylogeny and comparative genomics of the fungal order Sordariales.</title>
        <authorList>
            <person name="Hensen N."/>
            <person name="Bonometti L."/>
            <person name="Westerberg I."/>
            <person name="Brannstrom I.O."/>
            <person name="Guillou S."/>
            <person name="Cros-Aarteil S."/>
            <person name="Calhoun S."/>
            <person name="Haridas S."/>
            <person name="Kuo A."/>
            <person name="Mondo S."/>
            <person name="Pangilinan J."/>
            <person name="Riley R."/>
            <person name="LaButti K."/>
            <person name="Andreopoulos B."/>
            <person name="Lipzen A."/>
            <person name="Chen C."/>
            <person name="Yan M."/>
            <person name="Daum C."/>
            <person name="Ng V."/>
            <person name="Clum A."/>
            <person name="Steindorff A."/>
            <person name="Ohm R.A."/>
            <person name="Martin F."/>
            <person name="Silar P."/>
            <person name="Natvig D.O."/>
            <person name="Lalanne C."/>
            <person name="Gautier V."/>
            <person name="Ament-Velasquez S.L."/>
            <person name="Kruys A."/>
            <person name="Hutchinson M.I."/>
            <person name="Powell A.J."/>
            <person name="Barry K."/>
            <person name="Miller A.N."/>
            <person name="Grigoriev I.V."/>
            <person name="Debuchy R."/>
            <person name="Gladieux P."/>
            <person name="Hiltunen Thoren M."/>
            <person name="Johannesson H."/>
        </authorList>
    </citation>
    <scope>NUCLEOTIDE SEQUENCE</scope>
    <source>
        <strain evidence="13">CBS 232.78</strain>
    </source>
</reference>
<evidence type="ECO:0000256" key="4">
    <source>
        <dbReference type="ARBA" id="ARBA00022824"/>
    </source>
</evidence>
<feature type="transmembrane region" description="Helical" evidence="12">
    <location>
        <begin position="300"/>
        <end position="320"/>
    </location>
</feature>
<keyword evidence="12" id="KW-1133">Transmembrane helix</keyword>
<dbReference type="PANTHER" id="PTHR43550:SF3">
    <property type="entry name" value="3-KETODIHYDROSPHINGOSINE REDUCTASE"/>
    <property type="match status" value="1"/>
</dbReference>
<keyword evidence="7" id="KW-0560">Oxidoreductase</keyword>
<keyword evidence="4" id="KW-0256">Endoplasmic reticulum</keyword>
<organism evidence="13 14">
    <name type="scientific">Podospora didyma</name>
    <dbReference type="NCBI Taxonomy" id="330526"/>
    <lineage>
        <taxon>Eukaryota</taxon>
        <taxon>Fungi</taxon>
        <taxon>Dikarya</taxon>
        <taxon>Ascomycota</taxon>
        <taxon>Pezizomycotina</taxon>
        <taxon>Sordariomycetes</taxon>
        <taxon>Sordariomycetidae</taxon>
        <taxon>Sordariales</taxon>
        <taxon>Podosporaceae</taxon>
        <taxon>Podospora</taxon>
    </lineage>
</organism>
<evidence type="ECO:0000256" key="9">
    <source>
        <dbReference type="ARBA" id="ARBA00026112"/>
    </source>
</evidence>
<dbReference type="PRINTS" id="PR00081">
    <property type="entry name" value="GDHRDH"/>
</dbReference>
<comment type="subcellular location">
    <subcellularLocation>
        <location evidence="1">Endoplasmic reticulum</location>
    </subcellularLocation>
</comment>
<reference evidence="13" key="2">
    <citation type="submission" date="2023-06" db="EMBL/GenBank/DDBJ databases">
        <authorList>
            <consortium name="Lawrence Berkeley National Laboratory"/>
            <person name="Haridas S."/>
            <person name="Hensen N."/>
            <person name="Bonometti L."/>
            <person name="Westerberg I."/>
            <person name="Brannstrom I.O."/>
            <person name="Guillou S."/>
            <person name="Cros-Aarteil S."/>
            <person name="Calhoun S."/>
            <person name="Kuo A."/>
            <person name="Mondo S."/>
            <person name="Pangilinan J."/>
            <person name="Riley R."/>
            <person name="LaButti K."/>
            <person name="Andreopoulos B."/>
            <person name="Lipzen A."/>
            <person name="Chen C."/>
            <person name="Yanf M."/>
            <person name="Daum C."/>
            <person name="Ng V."/>
            <person name="Clum A."/>
            <person name="Steindorff A."/>
            <person name="Ohm R."/>
            <person name="Martin F."/>
            <person name="Silar P."/>
            <person name="Natvig D."/>
            <person name="Lalanne C."/>
            <person name="Gautier V."/>
            <person name="Ament-velasquez S.L."/>
            <person name="Kruys A."/>
            <person name="Hutchinson M.I."/>
            <person name="Powell A.J."/>
            <person name="Barry K."/>
            <person name="Miller A.N."/>
            <person name="Grigoriev I.V."/>
            <person name="Debuchy R."/>
            <person name="Gladieux P."/>
            <person name="Thoren M.H."/>
            <person name="Johannesson H."/>
        </authorList>
    </citation>
    <scope>NUCLEOTIDE SEQUENCE</scope>
    <source>
        <strain evidence="13">CBS 232.78</strain>
    </source>
</reference>
<dbReference type="GO" id="GO:0006666">
    <property type="term" value="P:3-keto-sphinganine metabolic process"/>
    <property type="evidence" value="ECO:0007669"/>
    <property type="project" value="InterPro"/>
</dbReference>
<keyword evidence="6" id="KW-0746">Sphingolipid metabolism</keyword>
<dbReference type="CDD" id="cd08939">
    <property type="entry name" value="KDSR-like_SDR_c"/>
    <property type="match status" value="1"/>
</dbReference>
<evidence type="ECO:0000313" key="13">
    <source>
        <dbReference type="EMBL" id="KAK3374795.1"/>
    </source>
</evidence>
<evidence type="ECO:0000256" key="7">
    <source>
        <dbReference type="ARBA" id="ARBA00023002"/>
    </source>
</evidence>
<evidence type="ECO:0000256" key="6">
    <source>
        <dbReference type="ARBA" id="ARBA00022919"/>
    </source>
</evidence>
<sequence length="343" mass="37238">MGALFSKNQFPVDGRVVLITGGSRGTGLEAGRQLAANGADVVVVARDAERLQQAVFYIQEGAIRPETQRFHFISADLTDPSEAQRIMGEVVAWNLGSPPDIVWCCAGATHPTLFIDTPVDQFRAIMDANYFTAVYMAQAALQAWLRPPLTPSSSKTGGTTAVQIAPPPLPRHLIFTASFLSFYSITGYSPYSPSKAALRSLSDSLSQEMNLYAGAYPDQPRVRIHTVFPATIYTESYAAEDLIKTDVTKKLEEADEGQTAEEVARLSIRGLEAGQELIATDLLTRLVMTTVMGGSVRGGIWRGLGTWIVGCFISVVMLYVRATHDSVARKWGKENGASGMKRV</sequence>
<evidence type="ECO:0000256" key="11">
    <source>
        <dbReference type="ARBA" id="ARBA00048930"/>
    </source>
</evidence>
<name>A0AAE0KF64_9PEZI</name>
<dbReference type="Pfam" id="PF00106">
    <property type="entry name" value="adh_short"/>
    <property type="match status" value="1"/>
</dbReference>
<comment type="function">
    <text evidence="10">Catalyzes the reduction of 3'-oxosphinganine (3-ketodihydrosphingosine/KDS) to sphinganine (dihydrosphingosine/DHS), the second step of de novo sphingolipid biosynthesis.</text>
</comment>
<evidence type="ECO:0000256" key="2">
    <source>
        <dbReference type="ARBA" id="ARBA00004760"/>
    </source>
</evidence>
<keyword evidence="5" id="KW-0521">NADP</keyword>
<dbReference type="EC" id="1.1.1.102" evidence="9"/>
<comment type="caution">
    <text evidence="13">The sequence shown here is derived from an EMBL/GenBank/DDBJ whole genome shotgun (WGS) entry which is preliminary data.</text>
</comment>
<evidence type="ECO:0000313" key="14">
    <source>
        <dbReference type="Proteomes" id="UP001285441"/>
    </source>
</evidence>